<dbReference type="Proteomes" id="UP001239795">
    <property type="component" value="Unassembled WGS sequence"/>
</dbReference>
<accession>A0AAI9V6D6</accession>
<name>A0AAI9V6D6_9PEZI</name>
<dbReference type="AlphaFoldDB" id="A0AAI9V6D6"/>
<gene>
    <name evidence="1" type="ORF">CMEL01_00325</name>
</gene>
<organism evidence="1 2">
    <name type="scientific">Colletotrichum melonis</name>
    <dbReference type="NCBI Taxonomy" id="1209925"/>
    <lineage>
        <taxon>Eukaryota</taxon>
        <taxon>Fungi</taxon>
        <taxon>Dikarya</taxon>
        <taxon>Ascomycota</taxon>
        <taxon>Pezizomycotina</taxon>
        <taxon>Sordariomycetes</taxon>
        <taxon>Hypocreomycetidae</taxon>
        <taxon>Glomerellales</taxon>
        <taxon>Glomerellaceae</taxon>
        <taxon>Colletotrichum</taxon>
        <taxon>Colletotrichum acutatum species complex</taxon>
    </lineage>
</organism>
<protein>
    <submittedName>
        <fullName evidence="1">Uncharacterized protein</fullName>
    </submittedName>
</protein>
<keyword evidence="2" id="KW-1185">Reference proteome</keyword>
<evidence type="ECO:0000313" key="1">
    <source>
        <dbReference type="EMBL" id="KAK1468558.1"/>
    </source>
</evidence>
<reference evidence="1 2" key="1">
    <citation type="submission" date="2016-10" db="EMBL/GenBank/DDBJ databases">
        <title>The genome sequence of Colletotrichum fioriniae PJ7.</title>
        <authorList>
            <person name="Baroncelli R."/>
        </authorList>
    </citation>
    <scope>NUCLEOTIDE SEQUENCE [LARGE SCALE GENOMIC DNA]</scope>
    <source>
        <strain evidence="1">Col 31</strain>
    </source>
</reference>
<dbReference type="EMBL" id="MLGG01000001">
    <property type="protein sequence ID" value="KAK1468558.1"/>
    <property type="molecule type" value="Genomic_DNA"/>
</dbReference>
<comment type="caution">
    <text evidence="1">The sequence shown here is derived from an EMBL/GenBank/DDBJ whole genome shotgun (WGS) entry which is preliminary data.</text>
</comment>
<sequence>MKIGSRVELFTLFHWTTGQLSLAASSFPLAVAVFGRCRTWVMSGPAAAKRLRNGCTSAHIQRYLSSPTQTGRMRSGITVPAELSL</sequence>
<evidence type="ECO:0000313" key="2">
    <source>
        <dbReference type="Proteomes" id="UP001239795"/>
    </source>
</evidence>
<proteinExistence type="predicted"/>